<gene>
    <name evidence="4" type="primary">ntaB</name>
    <name evidence="4" type="ORF">RL72_02903</name>
</gene>
<accession>A0A0F0KG37</accession>
<evidence type="ECO:0000313" key="4">
    <source>
        <dbReference type="EMBL" id="KJL19857.1"/>
    </source>
</evidence>
<keyword evidence="1 4" id="KW-0560">Oxidoreductase</keyword>
<dbReference type="SMART" id="SM00903">
    <property type="entry name" value="Flavin_Reduct"/>
    <property type="match status" value="1"/>
</dbReference>
<evidence type="ECO:0000313" key="5">
    <source>
        <dbReference type="Proteomes" id="UP000033448"/>
    </source>
</evidence>
<dbReference type="AlphaFoldDB" id="A0A0F0KG37"/>
<feature type="compositionally biased region" description="Basic and acidic residues" evidence="2">
    <location>
        <begin position="7"/>
        <end position="21"/>
    </location>
</feature>
<dbReference type="PATRIC" id="fig|582680.7.peg.2960"/>
<dbReference type="Proteomes" id="UP000033448">
    <property type="component" value="Unassembled WGS sequence"/>
</dbReference>
<evidence type="ECO:0000259" key="3">
    <source>
        <dbReference type="SMART" id="SM00903"/>
    </source>
</evidence>
<comment type="caution">
    <text evidence="4">The sequence shown here is derived from an EMBL/GenBank/DDBJ whole genome shotgun (WGS) entry which is preliminary data.</text>
</comment>
<dbReference type="PANTHER" id="PTHR30466:SF1">
    <property type="entry name" value="FMN REDUCTASE (NADH) RUTF"/>
    <property type="match status" value="1"/>
</dbReference>
<evidence type="ECO:0000256" key="2">
    <source>
        <dbReference type="SAM" id="MobiDB-lite"/>
    </source>
</evidence>
<dbReference type="InterPro" id="IPR002563">
    <property type="entry name" value="Flavin_Rdtase-like_dom"/>
</dbReference>
<protein>
    <submittedName>
        <fullName evidence="4">FMN reductase (NADH) NtaB</fullName>
        <ecNumber evidence="4">1.5.1.42</ecNumber>
    </submittedName>
</protein>
<name>A0A0F0KG37_9MICO</name>
<dbReference type="GO" id="GO:0010181">
    <property type="term" value="F:FMN binding"/>
    <property type="evidence" value="ECO:0007669"/>
    <property type="project" value="InterPro"/>
</dbReference>
<keyword evidence="5" id="KW-1185">Reference proteome</keyword>
<dbReference type="Pfam" id="PF01613">
    <property type="entry name" value="Flavin_Reduct"/>
    <property type="match status" value="1"/>
</dbReference>
<dbReference type="Gene3D" id="2.30.110.10">
    <property type="entry name" value="Electron Transport, Fmn-binding Protein, Chain A"/>
    <property type="match status" value="1"/>
</dbReference>
<dbReference type="GO" id="GO:0006208">
    <property type="term" value="P:pyrimidine nucleobase catabolic process"/>
    <property type="evidence" value="ECO:0007669"/>
    <property type="project" value="TreeGrafter"/>
</dbReference>
<dbReference type="PANTHER" id="PTHR30466">
    <property type="entry name" value="FLAVIN REDUCTASE"/>
    <property type="match status" value="1"/>
</dbReference>
<feature type="region of interest" description="Disordered" evidence="2">
    <location>
        <begin position="1"/>
        <end position="21"/>
    </location>
</feature>
<proteinExistence type="predicted"/>
<organism evidence="4 5">
    <name type="scientific">Microbacterium azadirachtae</name>
    <dbReference type="NCBI Taxonomy" id="582680"/>
    <lineage>
        <taxon>Bacteria</taxon>
        <taxon>Bacillati</taxon>
        <taxon>Actinomycetota</taxon>
        <taxon>Actinomycetes</taxon>
        <taxon>Micrococcales</taxon>
        <taxon>Microbacteriaceae</taxon>
        <taxon>Microbacterium</taxon>
    </lineage>
</organism>
<dbReference type="GO" id="GO:0052874">
    <property type="term" value="F:FMN reductase (NADH) activity"/>
    <property type="evidence" value="ECO:0007669"/>
    <property type="project" value="UniProtKB-EC"/>
</dbReference>
<dbReference type="GO" id="GO:0042602">
    <property type="term" value="F:riboflavin reductase (NADPH) activity"/>
    <property type="evidence" value="ECO:0007669"/>
    <property type="project" value="TreeGrafter"/>
</dbReference>
<feature type="domain" description="Flavin reductase like" evidence="3">
    <location>
        <begin position="37"/>
        <end position="187"/>
    </location>
</feature>
<dbReference type="InterPro" id="IPR050268">
    <property type="entry name" value="NADH-dep_flavin_reductase"/>
</dbReference>
<sequence length="195" mass="20724">MATQQIERPKGVESPWRESSDLDRAEALSADDFRRAFREHPAGVALVTADAGRGPVALTATSVSSVSADPPLLVFSISDQSSVSSTINSADTVVVHLLSSAQLGLAKLGATSGIDRFADRASWSRLDTGEPYFPAARTWIRGRVLHRLRAGTSTLVVVHALDAALPEPSGSEAPATPLVYVSRTWHALGEPSRIE</sequence>
<evidence type="ECO:0000256" key="1">
    <source>
        <dbReference type="ARBA" id="ARBA00023002"/>
    </source>
</evidence>
<dbReference type="SUPFAM" id="SSF50475">
    <property type="entry name" value="FMN-binding split barrel"/>
    <property type="match status" value="1"/>
</dbReference>
<dbReference type="RefSeq" id="WP_082072420.1">
    <property type="nucleotide sequence ID" value="NZ_JYIT01000083.1"/>
</dbReference>
<dbReference type="OrthoDB" id="8901155at2"/>
<reference evidence="4 5" key="1">
    <citation type="submission" date="2015-02" db="EMBL/GenBank/DDBJ databases">
        <title>Draft genome sequences of ten Microbacterium spp. with emphasis on heavy metal contaminated environments.</title>
        <authorList>
            <person name="Corretto E."/>
        </authorList>
    </citation>
    <scope>NUCLEOTIDE SEQUENCE [LARGE SCALE GENOMIC DNA]</scope>
    <source>
        <strain evidence="4 5">DSM 23848</strain>
    </source>
</reference>
<dbReference type="InterPro" id="IPR012349">
    <property type="entry name" value="Split_barrel_FMN-bd"/>
</dbReference>
<dbReference type="EMBL" id="JYIT01000083">
    <property type="protein sequence ID" value="KJL19857.1"/>
    <property type="molecule type" value="Genomic_DNA"/>
</dbReference>
<dbReference type="EC" id="1.5.1.42" evidence="4"/>